<evidence type="ECO:0000313" key="4">
    <source>
        <dbReference type="Proteomes" id="UP000321525"/>
    </source>
</evidence>
<sequence length="51" mass="5854">MTELLKEPSLPADDDCCGGGACCPCVWDHYYSEYEKWRLQQVKLQTDVKAE</sequence>
<reference evidence="3 5" key="1">
    <citation type="submission" date="2019-07" db="EMBL/GenBank/DDBJ databases">
        <title>Genomes of sea-ice associated Colwellia species.</title>
        <authorList>
            <person name="Bowman J.P."/>
        </authorList>
    </citation>
    <scope>NUCLEOTIDE SEQUENCE [LARGE SCALE GENOMIC DNA]</scope>
    <source>
        <strain evidence="2 4">ACAM 607</strain>
        <strain evidence="3 5">IC036</strain>
    </source>
</reference>
<dbReference type="Proteomes" id="UP000321525">
    <property type="component" value="Unassembled WGS sequence"/>
</dbReference>
<dbReference type="AlphaFoldDB" id="A0A5C6QCV2"/>
<dbReference type="RefSeq" id="WP_146798742.1">
    <property type="nucleotide sequence ID" value="NZ_VOLP01000007.1"/>
</dbReference>
<feature type="domain" description="Oxidoreductase-like" evidence="1">
    <location>
        <begin position="6"/>
        <end position="44"/>
    </location>
</feature>
<dbReference type="Pfam" id="PF09791">
    <property type="entry name" value="Oxidored-like"/>
    <property type="match status" value="1"/>
</dbReference>
<evidence type="ECO:0000259" key="1">
    <source>
        <dbReference type="Pfam" id="PF09791"/>
    </source>
</evidence>
<accession>A0A5C6QCV2</accession>
<gene>
    <name evidence="2" type="ORF">ESZ26_05445</name>
    <name evidence="3" type="ORF">ESZ27_10570</name>
</gene>
<protein>
    <recommendedName>
        <fullName evidence="1">Oxidoreductase-like domain-containing protein</fullName>
    </recommendedName>
</protein>
<comment type="caution">
    <text evidence="3">The sequence shown here is derived from an EMBL/GenBank/DDBJ whole genome shotgun (WGS) entry which is preliminary data.</text>
</comment>
<dbReference type="Proteomes" id="UP000321917">
    <property type="component" value="Unassembled WGS sequence"/>
</dbReference>
<evidence type="ECO:0000313" key="2">
    <source>
        <dbReference type="EMBL" id="TWX61188.1"/>
    </source>
</evidence>
<dbReference type="EMBL" id="VOLR01000006">
    <property type="protein sequence ID" value="TWX61188.1"/>
    <property type="molecule type" value="Genomic_DNA"/>
</dbReference>
<name>A0A5C6QCV2_9GAMM</name>
<organism evidence="3 5">
    <name type="scientific">Colwellia hornerae</name>
    <dbReference type="NCBI Taxonomy" id="89402"/>
    <lineage>
        <taxon>Bacteria</taxon>
        <taxon>Pseudomonadati</taxon>
        <taxon>Pseudomonadota</taxon>
        <taxon>Gammaproteobacteria</taxon>
        <taxon>Alteromonadales</taxon>
        <taxon>Colwelliaceae</taxon>
        <taxon>Colwellia</taxon>
    </lineage>
</organism>
<evidence type="ECO:0000313" key="5">
    <source>
        <dbReference type="Proteomes" id="UP000321917"/>
    </source>
</evidence>
<keyword evidence="4" id="KW-1185">Reference proteome</keyword>
<dbReference type="EMBL" id="VOLQ01000018">
    <property type="protein sequence ID" value="TWX66462.1"/>
    <property type="molecule type" value="Genomic_DNA"/>
</dbReference>
<evidence type="ECO:0000313" key="3">
    <source>
        <dbReference type="EMBL" id="TWX66462.1"/>
    </source>
</evidence>
<dbReference type="InterPro" id="IPR019180">
    <property type="entry name" value="Oxidoreductase-like_N"/>
</dbReference>
<proteinExistence type="predicted"/>